<gene>
    <name evidence="1" type="ORF">LEP1GSC179_3727</name>
</gene>
<dbReference type="Proteomes" id="UP000006329">
    <property type="component" value="Unassembled WGS sequence"/>
</dbReference>
<dbReference type="AlphaFoldDB" id="A0A0E2BCZ7"/>
<dbReference type="InterPro" id="IPR049574">
    <property type="entry name" value="CrtA-like"/>
</dbReference>
<name>A0A0E2BCZ7_9LEPT</name>
<protein>
    <recommendedName>
        <fullName evidence="3">Spheroidene monooxygenase</fullName>
    </recommendedName>
</protein>
<sequence length="265" mass="30459">MFIIYLECRRVLYISVVFQKILSKVFLHMSVFTFHLAKTSVKSALKALWIPPKPGKVPGLIHAECMVSMTLGSQIFSPSRILIRQLVVFAQWENESAIDNFLEKDHFGKMLAKGWHVRLAYLRQWGSIDEFIIPKVSSELDDSNAPVVAVTLARMRLLQVPRFIRWGRPVEKLVRDHPGVSLALAATRLPRTVSTFSIWKSQKEMIGMVHGHSSVPQPKRHAEAMQERERKDFHTQFTTLRFKPISEYGEWEGRTNIVPNLKLNG</sequence>
<keyword evidence="2" id="KW-1185">Reference proteome</keyword>
<reference evidence="1" key="1">
    <citation type="submission" date="2012-10" db="EMBL/GenBank/DDBJ databases">
        <authorList>
            <person name="Harkins D.M."/>
            <person name="Durkin A.S."/>
            <person name="Brinkac L.M."/>
            <person name="Haft D.H."/>
            <person name="Selengut J.D."/>
            <person name="Sanka R."/>
            <person name="DePew J."/>
            <person name="Purushe J."/>
            <person name="Matthias M.A."/>
            <person name="Vinetz J.M."/>
            <person name="Sutton G.G."/>
            <person name="Nierman W.C."/>
            <person name="Fouts D.E."/>
        </authorList>
    </citation>
    <scope>NUCLEOTIDE SEQUENCE [LARGE SCALE GENOMIC DNA]</scope>
    <source>
        <strain evidence="1">MOR084</strain>
    </source>
</reference>
<comment type="caution">
    <text evidence="1">The sequence shown here is derived from an EMBL/GenBank/DDBJ whole genome shotgun (WGS) entry which is preliminary data.</text>
</comment>
<evidence type="ECO:0000313" key="1">
    <source>
        <dbReference type="EMBL" id="EKO33093.1"/>
    </source>
</evidence>
<dbReference type="CDD" id="cd21650">
    <property type="entry name" value="CrtA-like"/>
    <property type="match status" value="1"/>
</dbReference>
<evidence type="ECO:0000313" key="2">
    <source>
        <dbReference type="Proteomes" id="UP000006329"/>
    </source>
</evidence>
<accession>A0A0E2BCZ7</accession>
<evidence type="ECO:0008006" key="3">
    <source>
        <dbReference type="Google" id="ProtNLM"/>
    </source>
</evidence>
<proteinExistence type="predicted"/>
<dbReference type="EMBL" id="AHON02000059">
    <property type="protein sequence ID" value="EKO33093.1"/>
    <property type="molecule type" value="Genomic_DNA"/>
</dbReference>
<organism evidence="1 2">
    <name type="scientific">Leptospira santarosai str. MOR084</name>
    <dbReference type="NCBI Taxonomy" id="1049984"/>
    <lineage>
        <taxon>Bacteria</taxon>
        <taxon>Pseudomonadati</taxon>
        <taxon>Spirochaetota</taxon>
        <taxon>Spirochaetia</taxon>
        <taxon>Leptospirales</taxon>
        <taxon>Leptospiraceae</taxon>
        <taxon>Leptospira</taxon>
    </lineage>
</organism>